<dbReference type="RefSeq" id="WP_147031925.1">
    <property type="nucleotide sequence ID" value="NZ_CP042436.1"/>
</dbReference>
<dbReference type="OrthoDB" id="9803333at2"/>
<dbReference type="AlphaFoldDB" id="A0A5B8UWP2"/>
<sequence>MKKLENKVAVITGGNSGIGLETAKEFALEGAKVAISGRNKDTLNSAVDEIGHDAIGVKADVANLAEIDQFYKEASDKFGKFDVLVVNAGVFKGAPLADFTEELYDEIIDINLKGAFFSVQKALNYLNDGASVIITASTVNEKALPTASAYAASKAAVTSLARTFSAELLDRKIRVNILSPGPIETPIFGKNGGTKEEIDASKNYMASLTPLKRLGTAQEMAKGYVYLASDDSSYMLGAELLLDGGFKTL</sequence>
<evidence type="ECO:0000256" key="1">
    <source>
        <dbReference type="ARBA" id="ARBA00006484"/>
    </source>
</evidence>
<dbReference type="PRINTS" id="PR00081">
    <property type="entry name" value="GDHRDH"/>
</dbReference>
<dbReference type="InterPro" id="IPR002347">
    <property type="entry name" value="SDR_fam"/>
</dbReference>
<reference evidence="3 4" key="1">
    <citation type="journal article" date="2017" name="Curr. Microbiol.">
        <title>Mucilaginibacter ginsenosidivorans sp. nov., Isolated from Soil of Ginseng Field.</title>
        <authorList>
            <person name="Kim M.M."/>
            <person name="Siddiqi M.Z."/>
            <person name="Im W.T."/>
        </authorList>
    </citation>
    <scope>NUCLEOTIDE SEQUENCE [LARGE SCALE GENOMIC DNA]</scope>
    <source>
        <strain evidence="3 4">Gsoil 3017</strain>
    </source>
</reference>
<dbReference type="PRINTS" id="PR00080">
    <property type="entry name" value="SDRFAMILY"/>
</dbReference>
<accession>A0A5B8UWP2</accession>
<protein>
    <submittedName>
        <fullName evidence="3">SDR family oxidoreductase</fullName>
    </submittedName>
</protein>
<dbReference type="EMBL" id="CP042436">
    <property type="protein sequence ID" value="QEC63349.1"/>
    <property type="molecule type" value="Genomic_DNA"/>
</dbReference>
<dbReference type="SUPFAM" id="SSF51735">
    <property type="entry name" value="NAD(P)-binding Rossmann-fold domains"/>
    <property type="match status" value="1"/>
</dbReference>
<dbReference type="GO" id="GO:0016491">
    <property type="term" value="F:oxidoreductase activity"/>
    <property type="evidence" value="ECO:0007669"/>
    <property type="project" value="UniProtKB-KW"/>
</dbReference>
<dbReference type="Gene3D" id="3.40.50.720">
    <property type="entry name" value="NAD(P)-binding Rossmann-like Domain"/>
    <property type="match status" value="1"/>
</dbReference>
<dbReference type="KEGG" id="mgin:FRZ54_12440"/>
<comment type="similarity">
    <text evidence="1">Belongs to the short-chain dehydrogenases/reductases (SDR) family.</text>
</comment>
<dbReference type="InterPro" id="IPR036291">
    <property type="entry name" value="NAD(P)-bd_dom_sf"/>
</dbReference>
<evidence type="ECO:0000313" key="3">
    <source>
        <dbReference type="EMBL" id="QEC63349.1"/>
    </source>
</evidence>
<dbReference type="Proteomes" id="UP000321479">
    <property type="component" value="Chromosome"/>
</dbReference>
<proteinExistence type="inferred from homology"/>
<keyword evidence="4" id="KW-1185">Reference proteome</keyword>
<dbReference type="FunFam" id="3.40.50.720:FF:000084">
    <property type="entry name" value="Short-chain dehydrogenase reductase"/>
    <property type="match status" value="1"/>
</dbReference>
<dbReference type="Pfam" id="PF13561">
    <property type="entry name" value="adh_short_C2"/>
    <property type="match status" value="1"/>
</dbReference>
<dbReference type="InterPro" id="IPR020904">
    <property type="entry name" value="Sc_DH/Rdtase_CS"/>
</dbReference>
<dbReference type="PANTHER" id="PTHR43669">
    <property type="entry name" value="5-KETO-D-GLUCONATE 5-REDUCTASE"/>
    <property type="match status" value="1"/>
</dbReference>
<dbReference type="PROSITE" id="PS00061">
    <property type="entry name" value="ADH_SHORT"/>
    <property type="match status" value="1"/>
</dbReference>
<organism evidence="3 4">
    <name type="scientific">Mucilaginibacter ginsenosidivorans</name>
    <dbReference type="NCBI Taxonomy" id="398053"/>
    <lineage>
        <taxon>Bacteria</taxon>
        <taxon>Pseudomonadati</taxon>
        <taxon>Bacteroidota</taxon>
        <taxon>Sphingobacteriia</taxon>
        <taxon>Sphingobacteriales</taxon>
        <taxon>Sphingobacteriaceae</taxon>
        <taxon>Mucilaginibacter</taxon>
    </lineage>
</organism>
<name>A0A5B8UWP2_9SPHI</name>
<dbReference type="CDD" id="cd05233">
    <property type="entry name" value="SDR_c"/>
    <property type="match status" value="1"/>
</dbReference>
<evidence type="ECO:0000313" key="4">
    <source>
        <dbReference type="Proteomes" id="UP000321479"/>
    </source>
</evidence>
<gene>
    <name evidence="3" type="ORF">FRZ54_12440</name>
</gene>
<dbReference type="PANTHER" id="PTHR43669:SF3">
    <property type="entry name" value="ALCOHOL DEHYDROGENASE, PUTATIVE (AFU_ORTHOLOGUE AFUA_3G03445)-RELATED"/>
    <property type="match status" value="1"/>
</dbReference>
<evidence type="ECO:0000256" key="2">
    <source>
        <dbReference type="ARBA" id="ARBA00023002"/>
    </source>
</evidence>
<keyword evidence="2" id="KW-0560">Oxidoreductase</keyword>